<evidence type="ECO:0000313" key="2">
    <source>
        <dbReference type="EMBL" id="AYV87005.1"/>
    </source>
</evidence>
<feature type="compositionally biased region" description="Polar residues" evidence="1">
    <location>
        <begin position="1"/>
        <end position="17"/>
    </location>
</feature>
<name>A0A3G5AIG7_9VIRU</name>
<sequence length="189" mass="21047">MSNPTDPSPRSAQSSHSGTHRVHSKSYSSHGQGHGPVQAQGHTSSSHGRDKRKSKHRPISSDDDDDAELELPMKENKDKDKDVKDVKDSKDPKESSRGQIQTNSTPVHVKMNESSFTSAPLVFDSDLSDTDEVGIEHHISKQESHFEGKSILDSLTEYFYHSCCSMGMPITRFYPTKNSKGQPDYKMSN</sequence>
<dbReference type="EMBL" id="MK072524">
    <property type="protein sequence ID" value="AYV87005.1"/>
    <property type="molecule type" value="Genomic_DNA"/>
</dbReference>
<feature type="compositionally biased region" description="Polar residues" evidence="1">
    <location>
        <begin position="97"/>
        <end position="112"/>
    </location>
</feature>
<proteinExistence type="predicted"/>
<feature type="compositionally biased region" description="Basic and acidic residues" evidence="1">
    <location>
        <begin position="71"/>
        <end position="96"/>
    </location>
</feature>
<evidence type="ECO:0000256" key="1">
    <source>
        <dbReference type="SAM" id="MobiDB-lite"/>
    </source>
</evidence>
<organism evidence="2">
    <name type="scientific">Sylvanvirus sp</name>
    <dbReference type="NCBI Taxonomy" id="2487774"/>
    <lineage>
        <taxon>Viruses</taxon>
    </lineage>
</organism>
<feature type="region of interest" description="Disordered" evidence="1">
    <location>
        <begin position="1"/>
        <end position="112"/>
    </location>
</feature>
<protein>
    <submittedName>
        <fullName evidence="2">Uncharacterized protein</fullName>
    </submittedName>
</protein>
<feature type="compositionally biased region" description="Basic residues" evidence="1">
    <location>
        <begin position="49"/>
        <end position="58"/>
    </location>
</feature>
<gene>
    <name evidence="2" type="ORF">Sylvanvirus18_8</name>
</gene>
<accession>A0A3G5AIG7</accession>
<reference evidence="2" key="1">
    <citation type="submission" date="2018-10" db="EMBL/GenBank/DDBJ databases">
        <title>Hidden diversity of soil giant viruses.</title>
        <authorList>
            <person name="Schulz F."/>
            <person name="Alteio L."/>
            <person name="Goudeau D."/>
            <person name="Ryan E.M."/>
            <person name="Malmstrom R.R."/>
            <person name="Blanchard J."/>
            <person name="Woyke T."/>
        </authorList>
    </citation>
    <scope>NUCLEOTIDE SEQUENCE</scope>
    <source>
        <strain evidence="2">SYV1</strain>
    </source>
</reference>